<dbReference type="GO" id="GO:0005576">
    <property type="term" value="C:extracellular region"/>
    <property type="evidence" value="ECO:0007669"/>
    <property type="project" value="UniProtKB-SubCell"/>
</dbReference>
<evidence type="ECO:0000313" key="6">
    <source>
        <dbReference type="EnsemblPlants" id="Bra023804.1-P"/>
    </source>
</evidence>
<proteinExistence type="predicted"/>
<evidence type="ECO:0000256" key="2">
    <source>
        <dbReference type="ARBA" id="ARBA00022525"/>
    </source>
</evidence>
<organism evidence="6 7">
    <name type="scientific">Brassica campestris</name>
    <name type="common">Field mustard</name>
    <dbReference type="NCBI Taxonomy" id="3711"/>
    <lineage>
        <taxon>Eukaryota</taxon>
        <taxon>Viridiplantae</taxon>
        <taxon>Streptophyta</taxon>
        <taxon>Embryophyta</taxon>
        <taxon>Tracheophyta</taxon>
        <taxon>Spermatophyta</taxon>
        <taxon>Magnoliopsida</taxon>
        <taxon>eudicotyledons</taxon>
        <taxon>Gunneridae</taxon>
        <taxon>Pentapetalae</taxon>
        <taxon>rosids</taxon>
        <taxon>malvids</taxon>
        <taxon>Brassicales</taxon>
        <taxon>Brassicaceae</taxon>
        <taxon>Brassiceae</taxon>
        <taxon>Brassica</taxon>
    </lineage>
</organism>
<keyword evidence="4" id="KW-0732">Signal</keyword>
<evidence type="ECO:0000256" key="1">
    <source>
        <dbReference type="ARBA" id="ARBA00004613"/>
    </source>
</evidence>
<name>M4E4V0_BRACM</name>
<dbReference type="SUPFAM" id="SSF52058">
    <property type="entry name" value="L domain-like"/>
    <property type="match status" value="1"/>
</dbReference>
<dbReference type="STRING" id="51351.M4E4V0"/>
<evidence type="ECO:0000256" key="3">
    <source>
        <dbReference type="ARBA" id="ARBA00022614"/>
    </source>
</evidence>
<dbReference type="Gene3D" id="3.80.10.10">
    <property type="entry name" value="Ribonuclease Inhibitor"/>
    <property type="match status" value="1"/>
</dbReference>
<dbReference type="Proteomes" id="UP000011750">
    <property type="component" value="Chromosome A01"/>
</dbReference>
<dbReference type="EnsemblPlants" id="Bra023804.1">
    <property type="protein sequence ID" value="Bra023804.1-P"/>
    <property type="gene ID" value="Bra023804"/>
</dbReference>
<protein>
    <recommendedName>
        <fullName evidence="8">Leucine-rich repeat-containing N-terminal plant-type domain-containing protein</fullName>
    </recommendedName>
</protein>
<sequence>MLRSCPHWPPPIANPRLLKAYTALQAWKHTITSDPNGFTSNWCGPHVCNCTGQLPKSLNCLDVSNNKLSGEFPSVIFSLPSMKFLDIV</sequence>
<comment type="subcellular location">
    <subcellularLocation>
        <location evidence="1">Secreted</location>
    </subcellularLocation>
</comment>
<evidence type="ECO:0008006" key="8">
    <source>
        <dbReference type="Google" id="ProtNLM"/>
    </source>
</evidence>
<keyword evidence="5" id="KW-0677">Repeat</keyword>
<keyword evidence="2" id="KW-0964">Secreted</keyword>
<dbReference type="HOGENOM" id="CLU_2472230_0_0_1"/>
<dbReference type="AlphaFoldDB" id="M4E4V0"/>
<reference evidence="6" key="3">
    <citation type="submission" date="2023-03" db="UniProtKB">
        <authorList>
            <consortium name="EnsemblPlants"/>
        </authorList>
    </citation>
    <scope>IDENTIFICATION</scope>
    <source>
        <strain evidence="6">cv. Chiifu-401-42</strain>
    </source>
</reference>
<evidence type="ECO:0000256" key="4">
    <source>
        <dbReference type="ARBA" id="ARBA00022729"/>
    </source>
</evidence>
<dbReference type="InterPro" id="IPR032675">
    <property type="entry name" value="LRR_dom_sf"/>
</dbReference>
<evidence type="ECO:0000256" key="5">
    <source>
        <dbReference type="ARBA" id="ARBA00022737"/>
    </source>
</evidence>
<accession>M4E4V0</accession>
<keyword evidence="7" id="KW-1185">Reference proteome</keyword>
<dbReference type="InParanoid" id="M4E4V0"/>
<dbReference type="PANTHER" id="PTHR32093:SF121">
    <property type="entry name" value="LEUCINE-RICH REPEAT EXTENSIN-LIKE PROTEIN 6"/>
    <property type="match status" value="1"/>
</dbReference>
<dbReference type="Gramene" id="Bra023804.1">
    <property type="protein sequence ID" value="Bra023804.1-P"/>
    <property type="gene ID" value="Bra023804"/>
</dbReference>
<keyword evidence="3" id="KW-0433">Leucine-rich repeat</keyword>
<dbReference type="PANTHER" id="PTHR32093">
    <property type="entry name" value="LEUCINE-RICH REPEAT EXTENSIN-LIKE PROTEIN 3-RELATED"/>
    <property type="match status" value="1"/>
</dbReference>
<evidence type="ECO:0000313" key="7">
    <source>
        <dbReference type="Proteomes" id="UP000011750"/>
    </source>
</evidence>
<reference evidence="6 7" key="1">
    <citation type="journal article" date="2011" name="Nat. Genet.">
        <title>The genome of the mesopolyploid crop species Brassica rapa.</title>
        <authorList>
            <consortium name="Brassica rapa Genome Sequencing Project Consortium"/>
            <person name="Wang X."/>
            <person name="Wang H."/>
            <person name="Wang J."/>
            <person name="Sun R."/>
            <person name="Wu J."/>
            <person name="Liu S."/>
            <person name="Bai Y."/>
            <person name="Mun J.H."/>
            <person name="Bancroft I."/>
            <person name="Cheng F."/>
            <person name="Huang S."/>
            <person name="Li X."/>
            <person name="Hua W."/>
            <person name="Wang J."/>
            <person name="Wang X."/>
            <person name="Freeling M."/>
            <person name="Pires J.C."/>
            <person name="Paterson A.H."/>
            <person name="Chalhoub B."/>
            <person name="Wang B."/>
            <person name="Hayward A."/>
            <person name="Sharpe A.G."/>
            <person name="Park B.S."/>
            <person name="Weisshaar B."/>
            <person name="Liu B."/>
            <person name="Li B."/>
            <person name="Liu B."/>
            <person name="Tong C."/>
            <person name="Song C."/>
            <person name="Duran C."/>
            <person name="Peng C."/>
            <person name="Geng C."/>
            <person name="Koh C."/>
            <person name="Lin C."/>
            <person name="Edwards D."/>
            <person name="Mu D."/>
            <person name="Shen D."/>
            <person name="Soumpourou E."/>
            <person name="Li F."/>
            <person name="Fraser F."/>
            <person name="Conant G."/>
            <person name="Lassalle G."/>
            <person name="King G.J."/>
            <person name="Bonnema G."/>
            <person name="Tang H."/>
            <person name="Wang H."/>
            <person name="Belcram H."/>
            <person name="Zhou H."/>
            <person name="Hirakawa H."/>
            <person name="Abe H."/>
            <person name="Guo H."/>
            <person name="Wang H."/>
            <person name="Jin H."/>
            <person name="Parkin I.A."/>
            <person name="Batley J."/>
            <person name="Kim J.S."/>
            <person name="Just J."/>
            <person name="Li J."/>
            <person name="Xu J."/>
            <person name="Deng J."/>
            <person name="Kim J.A."/>
            <person name="Li J."/>
            <person name="Yu J."/>
            <person name="Meng J."/>
            <person name="Wang J."/>
            <person name="Min J."/>
            <person name="Poulain J."/>
            <person name="Wang J."/>
            <person name="Hatakeyama K."/>
            <person name="Wu K."/>
            <person name="Wang L."/>
            <person name="Fang L."/>
            <person name="Trick M."/>
            <person name="Links M.G."/>
            <person name="Zhao M."/>
            <person name="Jin M."/>
            <person name="Ramchiary N."/>
            <person name="Drou N."/>
            <person name="Berkman P.J."/>
            <person name="Cai Q."/>
            <person name="Huang Q."/>
            <person name="Li R."/>
            <person name="Tabata S."/>
            <person name="Cheng S."/>
            <person name="Zhang S."/>
            <person name="Zhang S."/>
            <person name="Huang S."/>
            <person name="Sato S."/>
            <person name="Sun S."/>
            <person name="Kwon S.J."/>
            <person name="Choi S.R."/>
            <person name="Lee T.H."/>
            <person name="Fan W."/>
            <person name="Zhao X."/>
            <person name="Tan X."/>
            <person name="Xu X."/>
            <person name="Wang Y."/>
            <person name="Qiu Y."/>
            <person name="Yin Y."/>
            <person name="Li Y."/>
            <person name="Du Y."/>
            <person name="Liao Y."/>
            <person name="Lim Y."/>
            <person name="Narusaka Y."/>
            <person name="Wang Y."/>
            <person name="Wang Z."/>
            <person name="Li Z."/>
            <person name="Wang Z."/>
            <person name="Xiong Z."/>
            <person name="Zhang Z."/>
        </authorList>
    </citation>
    <scope>NUCLEOTIDE SEQUENCE [LARGE SCALE GENOMIC DNA]</scope>
    <source>
        <strain evidence="6 7">cv. Chiifu-401-42</strain>
    </source>
</reference>
<dbReference type="InterPro" id="IPR051582">
    <property type="entry name" value="LRR_extensin-like_regulator"/>
</dbReference>
<reference evidence="6 7" key="2">
    <citation type="journal article" date="2018" name="Hortic Res">
        <title>Improved Brassica rapa reference genome by single-molecule sequencing and chromosome conformation capture technologies.</title>
        <authorList>
            <person name="Zhang L."/>
            <person name="Cai X."/>
            <person name="Wu J."/>
            <person name="Liu M."/>
            <person name="Grob S."/>
            <person name="Cheng F."/>
            <person name="Liang J."/>
            <person name="Cai C."/>
            <person name="Liu Z."/>
            <person name="Liu B."/>
            <person name="Wang F."/>
            <person name="Li S."/>
            <person name="Liu F."/>
            <person name="Li X."/>
            <person name="Cheng L."/>
            <person name="Yang W."/>
            <person name="Li M.H."/>
            <person name="Grossniklaus U."/>
            <person name="Zheng H."/>
            <person name="Wang X."/>
        </authorList>
    </citation>
    <scope>NUCLEOTIDE SEQUENCE [LARGE SCALE GENOMIC DNA]</scope>
    <source>
        <strain evidence="6 7">cv. Chiifu-401-42</strain>
    </source>
</reference>